<dbReference type="EMBL" id="JAGEPF010000001">
    <property type="protein sequence ID" value="MBO2456108.1"/>
    <property type="molecule type" value="Genomic_DNA"/>
</dbReference>
<keyword evidence="1" id="KW-0812">Transmembrane</keyword>
<dbReference type="RefSeq" id="WP_208235703.1">
    <property type="nucleotide sequence ID" value="NZ_JAGEPF010000001.1"/>
</dbReference>
<sequence>MLKSPVMAGGRFREYGVVGGAWVAVTALFVLTVATWPTDSTDSDKPPFQASSLGWGLETLAVVVVIGLMTAVAVMDMRAARRGGLSRPIRSLEVALAACAWFLGGLFCLLTFFYTQADVCGGGGVWVFGCHNRPGPLLNTLGLIFAASATPALAVLTMPANRTRLSRWLSPVLILGLYLLALRMWVPHVGLGIPSREEMMMGVPG</sequence>
<keyword evidence="1" id="KW-1133">Transmembrane helix</keyword>
<comment type="caution">
    <text evidence="2">The sequence shown here is derived from an EMBL/GenBank/DDBJ whole genome shotgun (WGS) entry which is preliminary data.</text>
</comment>
<feature type="transmembrane region" description="Helical" evidence="1">
    <location>
        <begin position="94"/>
        <end position="117"/>
    </location>
</feature>
<dbReference type="Proteomes" id="UP000680206">
    <property type="component" value="Unassembled WGS sequence"/>
</dbReference>
<accession>A0ABS3RHR6</accession>
<reference evidence="2 3" key="1">
    <citation type="submission" date="2021-03" db="EMBL/GenBank/DDBJ databases">
        <title>Actinomadura violae sp. nov., isolated from lichen in Thailand.</title>
        <authorList>
            <person name="Kanchanasin P."/>
            <person name="Saeng-In P."/>
            <person name="Phongsopitanun W."/>
            <person name="Yuki M."/>
            <person name="Kudo T."/>
            <person name="Ohkuma M."/>
            <person name="Tanasupawat S."/>
        </authorList>
    </citation>
    <scope>NUCLEOTIDE SEQUENCE [LARGE SCALE GENOMIC DNA]</scope>
    <source>
        <strain evidence="2 3">LCR2-06</strain>
    </source>
</reference>
<evidence type="ECO:0000313" key="3">
    <source>
        <dbReference type="Proteomes" id="UP000680206"/>
    </source>
</evidence>
<protein>
    <submittedName>
        <fullName evidence="2">Uncharacterized protein</fullName>
    </submittedName>
</protein>
<name>A0ABS3RHR6_9ACTN</name>
<feature type="transmembrane region" description="Helical" evidence="1">
    <location>
        <begin position="53"/>
        <end position="74"/>
    </location>
</feature>
<keyword evidence="1" id="KW-0472">Membrane</keyword>
<feature type="transmembrane region" description="Helical" evidence="1">
    <location>
        <begin position="137"/>
        <end position="156"/>
    </location>
</feature>
<evidence type="ECO:0000256" key="1">
    <source>
        <dbReference type="SAM" id="Phobius"/>
    </source>
</evidence>
<organism evidence="2 3">
    <name type="scientific">Actinomadura violacea</name>
    <dbReference type="NCBI Taxonomy" id="2819934"/>
    <lineage>
        <taxon>Bacteria</taxon>
        <taxon>Bacillati</taxon>
        <taxon>Actinomycetota</taxon>
        <taxon>Actinomycetes</taxon>
        <taxon>Streptosporangiales</taxon>
        <taxon>Thermomonosporaceae</taxon>
        <taxon>Actinomadura</taxon>
    </lineage>
</organism>
<evidence type="ECO:0000313" key="2">
    <source>
        <dbReference type="EMBL" id="MBO2456108.1"/>
    </source>
</evidence>
<proteinExistence type="predicted"/>
<feature type="transmembrane region" description="Helical" evidence="1">
    <location>
        <begin position="168"/>
        <end position="186"/>
    </location>
</feature>
<feature type="transmembrane region" description="Helical" evidence="1">
    <location>
        <begin position="12"/>
        <end position="33"/>
    </location>
</feature>
<gene>
    <name evidence="2" type="ORF">J4709_00725</name>
</gene>
<keyword evidence="3" id="KW-1185">Reference proteome</keyword>